<dbReference type="InterPro" id="IPR029058">
    <property type="entry name" value="AB_hydrolase_fold"/>
</dbReference>
<dbReference type="PANTHER" id="PTHR12277">
    <property type="entry name" value="ALPHA/BETA HYDROLASE DOMAIN-CONTAINING PROTEIN"/>
    <property type="match status" value="1"/>
</dbReference>
<proteinExistence type="predicted"/>
<dbReference type="Proteomes" id="UP000322079">
    <property type="component" value="Chromosome"/>
</dbReference>
<dbReference type="AlphaFoldDB" id="A0A5C1DEH9"/>
<organism evidence="2 3">
    <name type="scientific">Chromobacterium paludis</name>
    <dbReference type="NCBI Taxonomy" id="2605945"/>
    <lineage>
        <taxon>Bacteria</taxon>
        <taxon>Pseudomonadati</taxon>
        <taxon>Pseudomonadota</taxon>
        <taxon>Betaproteobacteria</taxon>
        <taxon>Neisseriales</taxon>
        <taxon>Chromobacteriaceae</taxon>
        <taxon>Chromobacterium</taxon>
    </lineage>
</organism>
<dbReference type="Gene3D" id="3.40.50.1820">
    <property type="entry name" value="alpha/beta hydrolase"/>
    <property type="match status" value="1"/>
</dbReference>
<keyword evidence="3" id="KW-1185">Reference proteome</keyword>
<evidence type="ECO:0000259" key="1">
    <source>
        <dbReference type="Pfam" id="PF12146"/>
    </source>
</evidence>
<dbReference type="Pfam" id="PF12146">
    <property type="entry name" value="Hydrolase_4"/>
    <property type="match status" value="1"/>
</dbReference>
<protein>
    <submittedName>
        <fullName evidence="2">Lysophospholipase</fullName>
    </submittedName>
</protein>
<sequence>MTYRKMLYGAALLALVWLGWQVAQRLVILLPSRQVGATPRDYGVPFTEEWLDAPAGGGTRAGRAHVWWLPAAQPAAPAVLYLHGNESTLSTDIGLILSLRQAGFAVMAVDYRGYGQGALRLPSETSVYTDAQLAWARFLQLAPRASRRLLYGHSMGSAIAIDLAGRAARLDGLVVDGAFTSAADVGRAMTADWLPLSFLLRQKFQSKDKIAALKMPQLFIHCTADEVIPVALGQRLYEMSTAPKQQLLIEGGDHEHCYGAAPARWRQALRRMGGLEPSVAPTAG</sequence>
<feature type="domain" description="Serine aminopeptidase S33" evidence="1">
    <location>
        <begin position="76"/>
        <end position="183"/>
    </location>
</feature>
<evidence type="ECO:0000313" key="2">
    <source>
        <dbReference type="EMBL" id="QEL55175.1"/>
    </source>
</evidence>
<dbReference type="SUPFAM" id="SSF53474">
    <property type="entry name" value="alpha/beta-Hydrolases"/>
    <property type="match status" value="1"/>
</dbReference>
<dbReference type="KEGG" id="chrm:FYK34_06140"/>
<reference evidence="2 3" key="1">
    <citation type="submission" date="2019-08" db="EMBL/GenBank/DDBJ databases">
        <title>Chromobacterium paludis, a novel bacterium isolated from a Maryland marsh pond.</title>
        <authorList>
            <person name="Blackburn M.B."/>
            <person name="Gundersen-Rindal D.E."/>
        </authorList>
    </citation>
    <scope>NUCLEOTIDE SEQUENCE [LARGE SCALE GENOMIC DNA]</scope>
    <source>
        <strain evidence="3">IIBBL 257-1</strain>
    </source>
</reference>
<name>A0A5C1DEH9_9NEIS</name>
<dbReference type="PANTHER" id="PTHR12277:SF81">
    <property type="entry name" value="PROTEIN ABHD13"/>
    <property type="match status" value="1"/>
</dbReference>
<accession>A0A5C1DEH9</accession>
<dbReference type="RefSeq" id="WP_149295545.1">
    <property type="nucleotide sequence ID" value="NZ_CP043473.1"/>
</dbReference>
<gene>
    <name evidence="2" type="ORF">FYK34_06140</name>
</gene>
<dbReference type="InterPro" id="IPR022742">
    <property type="entry name" value="Hydrolase_4"/>
</dbReference>
<evidence type="ECO:0000313" key="3">
    <source>
        <dbReference type="Proteomes" id="UP000322079"/>
    </source>
</evidence>
<dbReference type="EMBL" id="CP043473">
    <property type="protein sequence ID" value="QEL55175.1"/>
    <property type="molecule type" value="Genomic_DNA"/>
</dbReference>